<name>A0A3S4B2D4_9PEZI</name>
<reference evidence="2 3" key="1">
    <citation type="submission" date="2018-04" db="EMBL/GenBank/DDBJ databases">
        <authorList>
            <person name="Huttner S."/>
            <person name="Dainat J."/>
        </authorList>
    </citation>
    <scope>NUCLEOTIDE SEQUENCE [LARGE SCALE GENOMIC DNA]</scope>
</reference>
<gene>
    <name evidence="2" type="ORF">TT172_LOCUS2222</name>
</gene>
<feature type="compositionally biased region" description="Basic and acidic residues" evidence="1">
    <location>
        <begin position="83"/>
        <end position="99"/>
    </location>
</feature>
<evidence type="ECO:0000256" key="1">
    <source>
        <dbReference type="SAM" id="MobiDB-lite"/>
    </source>
</evidence>
<evidence type="ECO:0000313" key="3">
    <source>
        <dbReference type="Proteomes" id="UP000289323"/>
    </source>
</evidence>
<sequence>MWLEFSNVIHRTRGMCLNHGSIETSVASSWRPLSSQTSALSFDAITMSDSKNASQPNGQQAKEQPAPAAPALRRGAVSVQSRSEYEKLQPYQNDKDKLLQYKVINQGPKKTRPENKGPKETRL</sequence>
<dbReference type="EMBL" id="OUUZ01000001">
    <property type="protein sequence ID" value="SPQ19803.1"/>
    <property type="molecule type" value="Genomic_DNA"/>
</dbReference>
<proteinExistence type="predicted"/>
<feature type="compositionally biased region" description="Polar residues" evidence="1">
    <location>
        <begin position="47"/>
        <end position="58"/>
    </location>
</feature>
<feature type="compositionally biased region" description="Basic and acidic residues" evidence="1">
    <location>
        <begin position="111"/>
        <end position="123"/>
    </location>
</feature>
<accession>A0A3S4B2D4</accession>
<dbReference type="Proteomes" id="UP000289323">
    <property type="component" value="Unassembled WGS sequence"/>
</dbReference>
<feature type="compositionally biased region" description="Low complexity" evidence="1">
    <location>
        <begin position="59"/>
        <end position="71"/>
    </location>
</feature>
<dbReference type="AlphaFoldDB" id="A0A3S4B2D4"/>
<organism evidence="2 3">
    <name type="scientific">Thermothielavioides terrestris</name>
    <dbReference type="NCBI Taxonomy" id="2587410"/>
    <lineage>
        <taxon>Eukaryota</taxon>
        <taxon>Fungi</taxon>
        <taxon>Dikarya</taxon>
        <taxon>Ascomycota</taxon>
        <taxon>Pezizomycotina</taxon>
        <taxon>Sordariomycetes</taxon>
        <taxon>Sordariomycetidae</taxon>
        <taxon>Sordariales</taxon>
        <taxon>Chaetomiaceae</taxon>
        <taxon>Thermothielavioides</taxon>
    </lineage>
</organism>
<feature type="region of interest" description="Disordered" evidence="1">
    <location>
        <begin position="44"/>
        <end position="123"/>
    </location>
</feature>
<evidence type="ECO:0000313" key="2">
    <source>
        <dbReference type="EMBL" id="SPQ19803.1"/>
    </source>
</evidence>
<protein>
    <submittedName>
        <fullName evidence="2">5b88844f-c957-4c75-94c8-4f0db14d7f49</fullName>
    </submittedName>
</protein>